<dbReference type="AlphaFoldDB" id="A0A0A9H4G6"/>
<feature type="region of interest" description="Disordered" evidence="1">
    <location>
        <begin position="54"/>
        <end position="83"/>
    </location>
</feature>
<reference evidence="2" key="1">
    <citation type="submission" date="2014-09" db="EMBL/GenBank/DDBJ databases">
        <authorList>
            <person name="Magalhaes I.L.F."/>
            <person name="Oliveira U."/>
            <person name="Santos F.R."/>
            <person name="Vidigal T.H.D.A."/>
            <person name="Brescovit A.D."/>
            <person name="Santos A.J."/>
        </authorList>
    </citation>
    <scope>NUCLEOTIDE SEQUENCE</scope>
    <source>
        <tissue evidence="2">Shoot tissue taken approximately 20 cm above the soil surface</tissue>
    </source>
</reference>
<organism evidence="2">
    <name type="scientific">Arundo donax</name>
    <name type="common">Giant reed</name>
    <name type="synonym">Donax arundinaceus</name>
    <dbReference type="NCBI Taxonomy" id="35708"/>
    <lineage>
        <taxon>Eukaryota</taxon>
        <taxon>Viridiplantae</taxon>
        <taxon>Streptophyta</taxon>
        <taxon>Embryophyta</taxon>
        <taxon>Tracheophyta</taxon>
        <taxon>Spermatophyta</taxon>
        <taxon>Magnoliopsida</taxon>
        <taxon>Liliopsida</taxon>
        <taxon>Poales</taxon>
        <taxon>Poaceae</taxon>
        <taxon>PACMAD clade</taxon>
        <taxon>Arundinoideae</taxon>
        <taxon>Arundineae</taxon>
        <taxon>Arundo</taxon>
    </lineage>
</organism>
<evidence type="ECO:0000313" key="2">
    <source>
        <dbReference type="EMBL" id="JAE30684.1"/>
    </source>
</evidence>
<name>A0A0A9H4G6_ARUDO</name>
<protein>
    <submittedName>
        <fullName evidence="2">ILR3</fullName>
    </submittedName>
</protein>
<evidence type="ECO:0000256" key="1">
    <source>
        <dbReference type="SAM" id="MobiDB-lite"/>
    </source>
</evidence>
<dbReference type="EMBL" id="GBRH01167212">
    <property type="protein sequence ID" value="JAE30684.1"/>
    <property type="molecule type" value="Transcribed_RNA"/>
</dbReference>
<sequence>MLNTRVNASPIDDAMTSLITRPAASARGPWTCRGTSVVSTARTPAAAAGSWCRGQTCRPEQTPPGGTMRRPGVGRTAPEQLLR</sequence>
<proteinExistence type="predicted"/>
<accession>A0A0A9H4G6</accession>
<reference evidence="2" key="2">
    <citation type="journal article" date="2015" name="Data Brief">
        <title>Shoot transcriptome of the giant reed, Arundo donax.</title>
        <authorList>
            <person name="Barrero R.A."/>
            <person name="Guerrero F.D."/>
            <person name="Moolhuijzen P."/>
            <person name="Goolsby J.A."/>
            <person name="Tidwell J."/>
            <person name="Bellgard S.E."/>
            <person name="Bellgard M.I."/>
        </authorList>
    </citation>
    <scope>NUCLEOTIDE SEQUENCE</scope>
    <source>
        <tissue evidence="2">Shoot tissue taken approximately 20 cm above the soil surface</tissue>
    </source>
</reference>